<dbReference type="Pfam" id="PF02601">
    <property type="entry name" value="Exonuc_VII_L"/>
    <property type="match status" value="1"/>
</dbReference>
<dbReference type="Pfam" id="PF13742">
    <property type="entry name" value="tRNA_anti_2"/>
    <property type="match status" value="1"/>
</dbReference>
<reference evidence="9" key="1">
    <citation type="submission" date="2020-02" db="EMBL/GenBank/DDBJ databases">
        <authorList>
            <person name="Meier V. D."/>
        </authorList>
    </citation>
    <scope>NUCLEOTIDE SEQUENCE</scope>
    <source>
        <strain evidence="9">AVDCRST_MAG19</strain>
    </source>
</reference>
<evidence type="ECO:0000256" key="1">
    <source>
        <dbReference type="ARBA" id="ARBA00022490"/>
    </source>
</evidence>
<dbReference type="GO" id="GO:0006308">
    <property type="term" value="P:DNA catabolic process"/>
    <property type="evidence" value="ECO:0007669"/>
    <property type="project" value="UniProtKB-UniRule"/>
</dbReference>
<dbReference type="Gene3D" id="2.40.50.1010">
    <property type="match status" value="1"/>
</dbReference>
<dbReference type="GO" id="GO:0009318">
    <property type="term" value="C:exodeoxyribonuclease VII complex"/>
    <property type="evidence" value="ECO:0007669"/>
    <property type="project" value="UniProtKB-UniRule"/>
</dbReference>
<feature type="domain" description="Exonuclease VII large subunit C-terminal" evidence="7">
    <location>
        <begin position="123"/>
        <end position="334"/>
    </location>
</feature>
<keyword evidence="2 5" id="KW-0540">Nuclease</keyword>
<dbReference type="InterPro" id="IPR025824">
    <property type="entry name" value="OB-fold_nuc-bd_dom"/>
</dbReference>
<dbReference type="EC" id="3.1.11.6" evidence="5"/>
<dbReference type="PANTHER" id="PTHR30008:SF0">
    <property type="entry name" value="EXODEOXYRIBONUCLEASE 7 LARGE SUBUNIT"/>
    <property type="match status" value="1"/>
</dbReference>
<dbReference type="GO" id="GO:0008855">
    <property type="term" value="F:exodeoxyribonuclease VII activity"/>
    <property type="evidence" value="ECO:0007669"/>
    <property type="project" value="UniProtKB-UniRule"/>
</dbReference>
<dbReference type="PANTHER" id="PTHR30008">
    <property type="entry name" value="EXODEOXYRIBONUCLEASE 7 LARGE SUBUNIT"/>
    <property type="match status" value="1"/>
</dbReference>
<dbReference type="HAMAP" id="MF_00378">
    <property type="entry name" value="Exonuc_7_L"/>
    <property type="match status" value="1"/>
</dbReference>
<sequence length="410" mass="43964">MRPQVVPVGLLTSYLREVLERDELLADVWVEGEVSNLFRAQSGHVYFTLRGDEGQLKCALFRTQAVRQQGFRPGDQVAAHGRVTIYEREGTLQLYVDVVQPAGLGVAALQLERLRQKLAAEGLFDEGRKRPLPVAPRTIGVVTSPDGAVWHDIQNVLRRRYPFVELLLSPTLVQGDRAPVSIVAAIEALQLLTRVEVIILARGGGAAEDLAAFNDEAVVRAVFACRVPVVTGVGHEIDRTLVDDAADLRAPTPSAAAELCVPSILEIDARIGEARERLERGASLAVGGQRLRLDHLRTHLGRLDPGRSIAPRRALVQGLSERNARRQKTTLEAARAGLALQTGLLRALDPGAVLGRGYAALSHPVTGAPLSRVVEATPGQALRADLADGALLGRIETVALAASAPVEATA</sequence>
<evidence type="ECO:0000256" key="6">
    <source>
        <dbReference type="RuleBase" id="RU004355"/>
    </source>
</evidence>
<feature type="domain" description="OB-fold nucleic acid binding" evidence="8">
    <location>
        <begin position="8"/>
        <end position="99"/>
    </location>
</feature>
<dbReference type="AlphaFoldDB" id="A0A6J4VPA3"/>
<proteinExistence type="inferred from homology"/>
<dbReference type="GO" id="GO:0005737">
    <property type="term" value="C:cytoplasm"/>
    <property type="evidence" value="ECO:0007669"/>
    <property type="project" value="UniProtKB-SubCell"/>
</dbReference>
<keyword evidence="3 5" id="KW-0378">Hydrolase</keyword>
<comment type="function">
    <text evidence="5">Bidirectionally degrades single-stranded DNA into large acid-insoluble oligonucleotides, which are then degraded further into small acid-soluble oligonucleotides.</text>
</comment>
<name>A0A6J4VPA3_9BACT</name>
<comment type="subcellular location">
    <subcellularLocation>
        <location evidence="5 6">Cytoplasm</location>
    </subcellularLocation>
</comment>
<dbReference type="EMBL" id="CADCWL010000247">
    <property type="protein sequence ID" value="CAA9584648.1"/>
    <property type="molecule type" value="Genomic_DNA"/>
</dbReference>
<protein>
    <recommendedName>
        <fullName evidence="5">Exodeoxyribonuclease 7 large subunit</fullName>
        <ecNumber evidence="5">3.1.11.6</ecNumber>
    </recommendedName>
    <alternativeName>
        <fullName evidence="5">Exodeoxyribonuclease VII large subunit</fullName>
        <shortName evidence="5">Exonuclease VII large subunit</shortName>
    </alternativeName>
</protein>
<comment type="subunit">
    <text evidence="5">Heterooligomer composed of large and small subunits.</text>
</comment>
<evidence type="ECO:0000313" key="9">
    <source>
        <dbReference type="EMBL" id="CAA9584648.1"/>
    </source>
</evidence>
<dbReference type="InterPro" id="IPR003753">
    <property type="entry name" value="Exonuc_VII_L"/>
</dbReference>
<evidence type="ECO:0000256" key="3">
    <source>
        <dbReference type="ARBA" id="ARBA00022801"/>
    </source>
</evidence>
<keyword evidence="1 5" id="KW-0963">Cytoplasm</keyword>
<comment type="catalytic activity">
    <reaction evidence="5 6">
        <text>Exonucleolytic cleavage in either 5'- to 3'- or 3'- to 5'-direction to yield nucleoside 5'-phosphates.</text>
        <dbReference type="EC" id="3.1.11.6"/>
    </reaction>
</comment>
<evidence type="ECO:0000259" key="8">
    <source>
        <dbReference type="Pfam" id="PF13742"/>
    </source>
</evidence>
<dbReference type="NCBIfam" id="TIGR00237">
    <property type="entry name" value="xseA"/>
    <property type="match status" value="1"/>
</dbReference>
<gene>
    <name evidence="5" type="primary">xseA</name>
    <name evidence="9" type="ORF">AVDCRST_MAG19-4767</name>
</gene>
<accession>A0A6J4VPA3</accession>
<evidence type="ECO:0000256" key="5">
    <source>
        <dbReference type="HAMAP-Rule" id="MF_00378"/>
    </source>
</evidence>
<comment type="similarity">
    <text evidence="5 6">Belongs to the XseA family.</text>
</comment>
<keyword evidence="4 5" id="KW-0269">Exonuclease</keyword>
<evidence type="ECO:0000256" key="2">
    <source>
        <dbReference type="ARBA" id="ARBA00022722"/>
    </source>
</evidence>
<organism evidence="9">
    <name type="scientific">uncultured Thermomicrobiales bacterium</name>
    <dbReference type="NCBI Taxonomy" id="1645740"/>
    <lineage>
        <taxon>Bacteria</taxon>
        <taxon>Pseudomonadati</taxon>
        <taxon>Thermomicrobiota</taxon>
        <taxon>Thermomicrobia</taxon>
        <taxon>Thermomicrobiales</taxon>
        <taxon>environmental samples</taxon>
    </lineage>
</organism>
<evidence type="ECO:0000256" key="4">
    <source>
        <dbReference type="ARBA" id="ARBA00022839"/>
    </source>
</evidence>
<dbReference type="CDD" id="cd04489">
    <property type="entry name" value="ExoVII_LU_OBF"/>
    <property type="match status" value="1"/>
</dbReference>
<dbReference type="InterPro" id="IPR020579">
    <property type="entry name" value="Exonuc_VII_lsu_C"/>
</dbReference>
<evidence type="ECO:0000259" key="7">
    <source>
        <dbReference type="Pfam" id="PF02601"/>
    </source>
</evidence>
<dbReference type="GO" id="GO:0003676">
    <property type="term" value="F:nucleic acid binding"/>
    <property type="evidence" value="ECO:0007669"/>
    <property type="project" value="InterPro"/>
</dbReference>